<keyword evidence="1" id="KW-0677">Repeat</keyword>
<evidence type="ECO:0000313" key="6">
    <source>
        <dbReference type="Proteomes" id="UP000285060"/>
    </source>
</evidence>
<dbReference type="Gene3D" id="1.25.40.20">
    <property type="entry name" value="Ankyrin repeat-containing domain"/>
    <property type="match status" value="1"/>
</dbReference>
<feature type="repeat" description="ANK" evidence="3">
    <location>
        <begin position="108"/>
        <end position="140"/>
    </location>
</feature>
<dbReference type="InterPro" id="IPR002110">
    <property type="entry name" value="Ankyrin_rpt"/>
</dbReference>
<organism evidence="5 6">
    <name type="scientific">Aphanomyces invadans</name>
    <dbReference type="NCBI Taxonomy" id="157072"/>
    <lineage>
        <taxon>Eukaryota</taxon>
        <taxon>Sar</taxon>
        <taxon>Stramenopiles</taxon>
        <taxon>Oomycota</taxon>
        <taxon>Saprolegniomycetes</taxon>
        <taxon>Saprolegniales</taxon>
        <taxon>Verrucalvaceae</taxon>
        <taxon>Aphanomyces</taxon>
    </lineage>
</organism>
<dbReference type="Pfam" id="PF00023">
    <property type="entry name" value="Ank"/>
    <property type="match status" value="1"/>
</dbReference>
<comment type="caution">
    <text evidence="5">The sequence shown here is derived from an EMBL/GenBank/DDBJ whole genome shotgun (WGS) entry which is preliminary data.</text>
</comment>
<dbReference type="PROSITE" id="PS50088">
    <property type="entry name" value="ANK_REPEAT"/>
    <property type="match status" value="1"/>
</dbReference>
<name>A0A3R6ZIT5_9STRA</name>
<dbReference type="EMBL" id="QUSY01001891">
    <property type="protein sequence ID" value="RHY23215.1"/>
    <property type="molecule type" value="Genomic_DNA"/>
</dbReference>
<dbReference type="InterPro" id="IPR036770">
    <property type="entry name" value="Ankyrin_rpt-contain_sf"/>
</dbReference>
<keyword evidence="2 3" id="KW-0040">ANK repeat</keyword>
<proteinExistence type="predicted"/>
<protein>
    <submittedName>
        <fullName evidence="5">Uncharacterized protein</fullName>
    </submittedName>
</protein>
<feature type="region of interest" description="Disordered" evidence="4">
    <location>
        <begin position="177"/>
        <end position="196"/>
    </location>
</feature>
<dbReference type="VEuPathDB" id="FungiDB:H310_08957"/>
<evidence type="ECO:0000256" key="3">
    <source>
        <dbReference type="PROSITE-ProRule" id="PRU00023"/>
    </source>
</evidence>
<evidence type="ECO:0000256" key="4">
    <source>
        <dbReference type="SAM" id="MobiDB-lite"/>
    </source>
</evidence>
<feature type="compositionally biased region" description="Basic residues" evidence="4">
    <location>
        <begin position="179"/>
        <end position="196"/>
    </location>
</feature>
<dbReference type="AlphaFoldDB" id="A0A3R6ZIT5"/>
<evidence type="ECO:0000256" key="1">
    <source>
        <dbReference type="ARBA" id="ARBA00022737"/>
    </source>
</evidence>
<dbReference type="Proteomes" id="UP000285060">
    <property type="component" value="Unassembled WGS sequence"/>
</dbReference>
<evidence type="ECO:0000256" key="2">
    <source>
        <dbReference type="ARBA" id="ARBA00023043"/>
    </source>
</evidence>
<dbReference type="SUPFAM" id="SSF48403">
    <property type="entry name" value="Ankyrin repeat"/>
    <property type="match status" value="1"/>
</dbReference>
<reference evidence="5 6" key="1">
    <citation type="submission" date="2018-08" db="EMBL/GenBank/DDBJ databases">
        <title>Aphanomyces genome sequencing and annotation.</title>
        <authorList>
            <person name="Minardi D."/>
            <person name="Oidtmann B."/>
            <person name="Van Der Giezen M."/>
            <person name="Studholme D.J."/>
        </authorList>
    </citation>
    <scope>NUCLEOTIDE SEQUENCE [LARGE SCALE GENOMIC DNA]</scope>
    <source>
        <strain evidence="5 6">NJM0002</strain>
    </source>
</reference>
<accession>A0A3R6ZIT5</accession>
<keyword evidence="6" id="KW-1185">Reference proteome</keyword>
<dbReference type="PANTHER" id="PTHR24171">
    <property type="entry name" value="ANKYRIN REPEAT DOMAIN-CONTAINING PROTEIN 39-RELATED"/>
    <property type="match status" value="1"/>
</dbReference>
<sequence>MDKRLQERLTSHVAREHVAKMRIRDDLVKLASSTASTAADQLKDMLMGLAADAVANSDKPRGHRHGLVLTCLPKQFQDDAHPVVRKARYAKDVYIDVFRAQVNARDMKGWTPIAIAVFHHAKKTARLLLQHGANPRLKNQSTLENNRNKFAVGAAEPLPSDGGATLLAIEVAMEAQHNAAKKKSNRKKAIKTKHAK</sequence>
<gene>
    <name evidence="5" type="ORF">DYB32_009276</name>
</gene>
<evidence type="ECO:0000313" key="5">
    <source>
        <dbReference type="EMBL" id="RHY23215.1"/>
    </source>
</evidence>